<gene>
    <name evidence="1" type="ORF">FN846DRAFT_915541</name>
</gene>
<evidence type="ECO:0000313" key="2">
    <source>
        <dbReference type="Proteomes" id="UP000326924"/>
    </source>
</evidence>
<dbReference type="SUPFAM" id="SSF55729">
    <property type="entry name" value="Acyl-CoA N-acyltransferases (Nat)"/>
    <property type="match status" value="1"/>
</dbReference>
<dbReference type="OrthoDB" id="4738875at2759"/>
<sequence>MPQRPQEFIDVREAILPDLARIATICIESLPDDPTFDYLWRYRHRYAADNHFFWLQKLKEQMFDPRYTMMVAVLYSSAAEKPMAETIISFALWERNGNTRAARKWVRERKTLNNRLHNLLTHAENWLISKRYQRRDADFARLEVFGKAMDDIHKKYWEHQYANNFRLDLLCTIPAHRRKGAGMMLTLWGMNLAKLAGASVGVESSPMGLYLYERLGFKLQEVRRVRVDQDDEELLVRVMALAAGTW</sequence>
<comment type="caution">
    <text evidence="1">The sequence shown here is derived from an EMBL/GenBank/DDBJ whole genome shotgun (WGS) entry which is preliminary data.</text>
</comment>
<evidence type="ECO:0000313" key="1">
    <source>
        <dbReference type="EMBL" id="KAA8914879.1"/>
    </source>
</evidence>
<dbReference type="Gene3D" id="3.40.630.30">
    <property type="match status" value="1"/>
</dbReference>
<dbReference type="InParanoid" id="A0A5J5FC44"/>
<dbReference type="PANTHER" id="PTHR42791:SF2">
    <property type="entry name" value="N-ACETYLTRANSFERASE DOMAIN-CONTAINING PROTEIN"/>
    <property type="match status" value="1"/>
</dbReference>
<keyword evidence="2" id="KW-1185">Reference proteome</keyword>
<organism evidence="1 2">
    <name type="scientific">Sphaerosporella brunnea</name>
    <dbReference type="NCBI Taxonomy" id="1250544"/>
    <lineage>
        <taxon>Eukaryota</taxon>
        <taxon>Fungi</taxon>
        <taxon>Dikarya</taxon>
        <taxon>Ascomycota</taxon>
        <taxon>Pezizomycotina</taxon>
        <taxon>Pezizomycetes</taxon>
        <taxon>Pezizales</taxon>
        <taxon>Pyronemataceae</taxon>
        <taxon>Sphaerosporella</taxon>
    </lineage>
</organism>
<dbReference type="Proteomes" id="UP000326924">
    <property type="component" value="Unassembled WGS sequence"/>
</dbReference>
<dbReference type="PANTHER" id="PTHR42791">
    <property type="entry name" value="GNAT FAMILY ACETYLTRANSFERASE"/>
    <property type="match status" value="1"/>
</dbReference>
<dbReference type="EMBL" id="VXIS01000002">
    <property type="protein sequence ID" value="KAA8914879.1"/>
    <property type="molecule type" value="Genomic_DNA"/>
</dbReference>
<protein>
    <recommendedName>
        <fullName evidence="3">Acyl-CoA N-acyltransferase</fullName>
    </recommendedName>
</protein>
<dbReference type="InterPro" id="IPR052523">
    <property type="entry name" value="Trichothecene_AcTrans"/>
</dbReference>
<reference evidence="1 2" key="1">
    <citation type="submission" date="2019-09" db="EMBL/GenBank/DDBJ databases">
        <title>Draft genome of the ectomycorrhizal ascomycete Sphaerosporella brunnea.</title>
        <authorList>
            <consortium name="DOE Joint Genome Institute"/>
            <person name="Benucci G.M."/>
            <person name="Marozzi G."/>
            <person name="Antonielli L."/>
            <person name="Sanchez S."/>
            <person name="Marco P."/>
            <person name="Wang X."/>
            <person name="Falini L.B."/>
            <person name="Barry K."/>
            <person name="Haridas S."/>
            <person name="Lipzen A."/>
            <person name="Labutti K."/>
            <person name="Grigoriev I.V."/>
            <person name="Murat C."/>
            <person name="Martin F."/>
            <person name="Albertini E."/>
            <person name="Donnini D."/>
            <person name="Bonito G."/>
        </authorList>
    </citation>
    <scope>NUCLEOTIDE SEQUENCE [LARGE SCALE GENOMIC DNA]</scope>
    <source>
        <strain evidence="1 2">Sb_GMNB300</strain>
    </source>
</reference>
<dbReference type="InterPro" id="IPR016181">
    <property type="entry name" value="Acyl_CoA_acyltransferase"/>
</dbReference>
<evidence type="ECO:0008006" key="3">
    <source>
        <dbReference type="Google" id="ProtNLM"/>
    </source>
</evidence>
<accession>A0A5J5FC44</accession>
<name>A0A5J5FC44_9PEZI</name>
<proteinExistence type="predicted"/>
<dbReference type="AlphaFoldDB" id="A0A5J5FC44"/>